<evidence type="ECO:0000256" key="8">
    <source>
        <dbReference type="PROSITE-ProRule" id="PRU00169"/>
    </source>
</evidence>
<feature type="domain" description="Radical SAM core" evidence="12">
    <location>
        <begin position="185"/>
        <end position="409"/>
    </location>
</feature>
<dbReference type="InterPro" id="IPR007197">
    <property type="entry name" value="rSAM"/>
</dbReference>
<evidence type="ECO:0000256" key="5">
    <source>
        <dbReference type="ARBA" id="ARBA00023004"/>
    </source>
</evidence>
<dbReference type="SFLD" id="SFLDG01123">
    <property type="entry name" value="methyltransferase_(Class_B)"/>
    <property type="match status" value="1"/>
</dbReference>
<dbReference type="InterPro" id="IPR058245">
    <property type="entry name" value="NreC/VraR/RcsB-like_REC"/>
</dbReference>
<dbReference type="OrthoDB" id="9801424at2"/>
<dbReference type="InterPro" id="IPR034466">
    <property type="entry name" value="Methyltransferase_Class_B"/>
</dbReference>
<dbReference type="GO" id="GO:0005829">
    <property type="term" value="C:cytosol"/>
    <property type="evidence" value="ECO:0007669"/>
    <property type="project" value="TreeGrafter"/>
</dbReference>
<protein>
    <submittedName>
        <fullName evidence="13">Two component transcriptional regulator, LuxR family</fullName>
    </submittedName>
</protein>
<dbReference type="GO" id="GO:0003824">
    <property type="term" value="F:catalytic activity"/>
    <property type="evidence" value="ECO:0007669"/>
    <property type="project" value="InterPro"/>
</dbReference>
<evidence type="ECO:0000256" key="1">
    <source>
        <dbReference type="ARBA" id="ARBA00001966"/>
    </source>
</evidence>
<reference evidence="14" key="1">
    <citation type="journal article" date="2011" name="MBio">
        <title>Novel metabolic attributes of the genus Cyanothece, comprising a group of unicellular nitrogen-fixing Cyanobacteria.</title>
        <authorList>
            <person name="Bandyopadhyay A."/>
            <person name="Elvitigala T."/>
            <person name="Welsh E."/>
            <person name="Stockel J."/>
            <person name="Liberton M."/>
            <person name="Min H."/>
            <person name="Sherman L.A."/>
            <person name="Pakrasi H.B."/>
        </authorList>
    </citation>
    <scope>NUCLEOTIDE SEQUENCE [LARGE SCALE GENOMIC DNA]</scope>
    <source>
        <strain evidence="14">PCC 7822</strain>
    </source>
</reference>
<dbReference type="SUPFAM" id="SSF46894">
    <property type="entry name" value="C-terminal effector domain of the bipartite response regulators"/>
    <property type="match status" value="1"/>
</dbReference>
<dbReference type="PRINTS" id="PR00038">
    <property type="entry name" value="HTHLUXR"/>
</dbReference>
<dbReference type="GO" id="GO:0046872">
    <property type="term" value="F:metal ion binding"/>
    <property type="evidence" value="ECO:0007669"/>
    <property type="project" value="UniProtKB-KW"/>
</dbReference>
<feature type="domain" description="Response regulatory" evidence="10">
    <location>
        <begin position="538"/>
        <end position="660"/>
    </location>
</feature>
<dbReference type="PROSITE" id="PS50043">
    <property type="entry name" value="HTH_LUXR_2"/>
    <property type="match status" value="1"/>
</dbReference>
<dbReference type="KEGG" id="cyj:Cyan7822_3999"/>
<evidence type="ECO:0000256" key="2">
    <source>
        <dbReference type="ARBA" id="ARBA00022553"/>
    </source>
</evidence>
<dbReference type="GO" id="GO:0051539">
    <property type="term" value="F:4 iron, 4 sulfur cluster binding"/>
    <property type="evidence" value="ECO:0007669"/>
    <property type="project" value="UniProtKB-KW"/>
</dbReference>
<dbReference type="RefSeq" id="WP_013323992.1">
    <property type="nucleotide sequence ID" value="NC_014501.1"/>
</dbReference>
<keyword evidence="6" id="KW-0411">Iron-sulfur</keyword>
<feature type="domain" description="B12-binding" evidence="11">
    <location>
        <begin position="9"/>
        <end position="143"/>
    </location>
</feature>
<dbReference type="HOGENOM" id="CLU_021572_4_0_3"/>
<dbReference type="Pfam" id="PF00196">
    <property type="entry name" value="GerE"/>
    <property type="match status" value="1"/>
</dbReference>
<comment type="cofactor">
    <cofactor evidence="1">
        <name>[4Fe-4S] cluster</name>
        <dbReference type="ChEBI" id="CHEBI:49883"/>
    </cofactor>
</comment>
<feature type="domain" description="HTH luxR-type" evidence="9">
    <location>
        <begin position="680"/>
        <end position="744"/>
    </location>
</feature>
<dbReference type="GO" id="GO:0006355">
    <property type="term" value="P:regulation of DNA-templated transcription"/>
    <property type="evidence" value="ECO:0007669"/>
    <property type="project" value="InterPro"/>
</dbReference>
<dbReference type="STRING" id="497965.Cyan7822_3999"/>
<dbReference type="InterPro" id="IPR058240">
    <property type="entry name" value="rSAM_sf"/>
</dbReference>
<evidence type="ECO:0000313" key="13">
    <source>
        <dbReference type="EMBL" id="ADN15924.1"/>
    </source>
</evidence>
<gene>
    <name evidence="13" type="ordered locus">Cyan7822_3999</name>
</gene>
<dbReference type="Gene3D" id="3.40.50.2300">
    <property type="match status" value="1"/>
</dbReference>
<dbReference type="InterPro" id="IPR051198">
    <property type="entry name" value="BchE-like"/>
</dbReference>
<dbReference type="Pfam" id="PF02310">
    <property type="entry name" value="B12-binding"/>
    <property type="match status" value="1"/>
</dbReference>
<keyword evidence="3" id="KW-0949">S-adenosyl-L-methionine</keyword>
<evidence type="ECO:0000256" key="3">
    <source>
        <dbReference type="ARBA" id="ARBA00022691"/>
    </source>
</evidence>
<dbReference type="CDD" id="cd06170">
    <property type="entry name" value="LuxR_C_like"/>
    <property type="match status" value="1"/>
</dbReference>
<dbReference type="eggNOG" id="COG2197">
    <property type="taxonomic scope" value="Bacteria"/>
</dbReference>
<keyword evidence="7" id="KW-0238">DNA-binding</keyword>
<accession>E0U5T3</accession>
<keyword evidence="5" id="KW-0408">Iron</keyword>
<keyword evidence="2 8" id="KW-0597">Phosphoprotein</keyword>
<dbReference type="NCBIfam" id="TIGR02026">
    <property type="entry name" value="BchE"/>
    <property type="match status" value="1"/>
</dbReference>
<feature type="modified residue" description="4-aspartylphosphate" evidence="8">
    <location>
        <position position="590"/>
    </location>
</feature>
<dbReference type="Gene3D" id="3.40.50.280">
    <property type="entry name" value="Cobalamin-binding domain"/>
    <property type="match status" value="1"/>
</dbReference>
<dbReference type="GO" id="GO:0031419">
    <property type="term" value="F:cobalamin binding"/>
    <property type="evidence" value="ECO:0007669"/>
    <property type="project" value="InterPro"/>
</dbReference>
<dbReference type="InterPro" id="IPR006638">
    <property type="entry name" value="Elp3/MiaA/NifB-like_rSAM"/>
</dbReference>
<dbReference type="Pfam" id="PF00072">
    <property type="entry name" value="Response_reg"/>
    <property type="match status" value="1"/>
</dbReference>
<evidence type="ECO:0000256" key="6">
    <source>
        <dbReference type="ARBA" id="ARBA00023014"/>
    </source>
</evidence>
<evidence type="ECO:0000259" key="9">
    <source>
        <dbReference type="PROSITE" id="PS50043"/>
    </source>
</evidence>
<dbReference type="Gene3D" id="3.80.30.20">
    <property type="entry name" value="tm_1862 like domain"/>
    <property type="match status" value="1"/>
</dbReference>
<dbReference type="BRENDA" id="1.21.98.3">
    <property type="organism ID" value="14595"/>
</dbReference>
<evidence type="ECO:0000313" key="14">
    <source>
        <dbReference type="Proteomes" id="UP000008206"/>
    </source>
</evidence>
<dbReference type="GO" id="GO:0000160">
    <property type="term" value="P:phosphorelay signal transduction system"/>
    <property type="evidence" value="ECO:0007669"/>
    <property type="project" value="InterPro"/>
</dbReference>
<dbReference type="GO" id="GO:0003677">
    <property type="term" value="F:DNA binding"/>
    <property type="evidence" value="ECO:0007669"/>
    <property type="project" value="UniProtKB-KW"/>
</dbReference>
<dbReference type="InterPro" id="IPR016032">
    <property type="entry name" value="Sig_transdc_resp-reg_C-effctor"/>
</dbReference>
<dbReference type="SFLD" id="SFLDG01082">
    <property type="entry name" value="B12-binding_domain_containing"/>
    <property type="match status" value="1"/>
</dbReference>
<dbReference type="PANTHER" id="PTHR43409:SF13">
    <property type="entry name" value="ANAEROBIC MAGNESIUM-PROTOPORPHYRIN IX MONOMETHYL ESTER CYCLASE"/>
    <property type="match status" value="1"/>
</dbReference>
<organism evidence="13 14">
    <name type="scientific">Gloeothece verrucosa (strain PCC 7822)</name>
    <name type="common">Cyanothece sp. (strain PCC 7822)</name>
    <dbReference type="NCBI Taxonomy" id="497965"/>
    <lineage>
        <taxon>Bacteria</taxon>
        <taxon>Bacillati</taxon>
        <taxon>Cyanobacteriota</taxon>
        <taxon>Cyanophyceae</taxon>
        <taxon>Oscillatoriophycideae</taxon>
        <taxon>Chroococcales</taxon>
        <taxon>Aphanothecaceae</taxon>
        <taxon>Gloeothece</taxon>
        <taxon>Gloeothece verrucosa</taxon>
    </lineage>
</organism>
<dbReference type="CDD" id="cd02068">
    <property type="entry name" value="radical_SAM_B12_BD"/>
    <property type="match status" value="1"/>
</dbReference>
<keyword evidence="4" id="KW-0479">Metal-binding</keyword>
<dbReference type="Pfam" id="PF04055">
    <property type="entry name" value="Radical_SAM"/>
    <property type="match status" value="1"/>
</dbReference>
<dbReference type="PROSITE" id="PS51918">
    <property type="entry name" value="RADICAL_SAM"/>
    <property type="match status" value="1"/>
</dbReference>
<evidence type="ECO:0000259" key="11">
    <source>
        <dbReference type="PROSITE" id="PS51332"/>
    </source>
</evidence>
<dbReference type="PROSITE" id="PS50110">
    <property type="entry name" value="RESPONSE_REGULATORY"/>
    <property type="match status" value="1"/>
</dbReference>
<dbReference type="PROSITE" id="PS51332">
    <property type="entry name" value="B12_BINDING"/>
    <property type="match status" value="1"/>
</dbReference>
<dbReference type="InterPro" id="IPR006158">
    <property type="entry name" value="Cobalamin-bd"/>
</dbReference>
<dbReference type="SUPFAM" id="SSF52172">
    <property type="entry name" value="CheY-like"/>
    <property type="match status" value="1"/>
</dbReference>
<dbReference type="CDD" id="cd01335">
    <property type="entry name" value="Radical_SAM"/>
    <property type="match status" value="1"/>
</dbReference>
<evidence type="ECO:0000259" key="12">
    <source>
        <dbReference type="PROSITE" id="PS51918"/>
    </source>
</evidence>
<dbReference type="AlphaFoldDB" id="E0U5T3"/>
<name>E0U5T3_GLOV7</name>
<evidence type="ECO:0000259" key="10">
    <source>
        <dbReference type="PROSITE" id="PS50110"/>
    </source>
</evidence>
<dbReference type="InterPro" id="IPR001789">
    <property type="entry name" value="Sig_transdc_resp-reg_receiver"/>
</dbReference>
<dbReference type="PANTHER" id="PTHR43409">
    <property type="entry name" value="ANAEROBIC MAGNESIUM-PROTOPORPHYRIN IX MONOMETHYL ESTER CYCLASE-RELATED"/>
    <property type="match status" value="1"/>
</dbReference>
<keyword evidence="14" id="KW-1185">Reference proteome</keyword>
<dbReference type="InterPro" id="IPR000792">
    <property type="entry name" value="Tscrpt_reg_LuxR_C"/>
</dbReference>
<sequence length="744" mass="84735">MRILMIQPNYHSGGAEIAGNWPPSWVPYVGGALKQAGFDNIRFVDAMTNYIPDDVLADIIAKNQPDVVLATAITPMIYQSERTLQIVKEVCPNAKTIMGGVHPTYMYNEVLNEAPWVDYIIRGEGEEITVNLLSAIANGTDVKDRHNILGIAFCENGQVVATPAHPPIKNLDTLTPDWTLLDWNKYIYTPLNVRVAVPNFARGCPFRCRFCSQWKFWRKYRSRTPKNFVDEIEYLVKEHNVGFFILADEEPTITKPRFVALCKELIERKLNVHWGINTRVTDILRDEKELPLYRQAGLVHVSLGTEAAAQLNLNVFRKETTIEDNKRAVRLLRENGIVAEVQYIMGLENETLETIEETYRMARDWKADMTNWNMFTPWPFSELFEDVGDKVEVRDYSHYNFVTPIMKPDNITREQLLKGVLHNYARFYLWKTLEYWFEKDPFKRRYLLGCLWAFLQTTLNKRFYNLKRVKQKGLHTEIDFGFDESKILTREQIAQRKQAHPELGADVNFVGTISACGAPADLPEIHLHQQSETHSEIHVFLIEDEEQKRVGLRQALRSQTGIEIYSEATNADTGLVLLTSVAGGDVALVDVSLPDKSGVELIKAFQQVQETSENSSLKLCMLIETDNDHEVLAAIAAGAQSYCLKTAPIEQLVEAIRLTHAGQFYLHPLIASKILLLVKNYQGETILTQTELEVLRLIAEGTSSDEMAQQLGITLNMIKTHLANILNRLYISDLIQKPLKALAV</sequence>
<dbReference type="SFLD" id="SFLDS00029">
    <property type="entry name" value="Radical_SAM"/>
    <property type="match status" value="1"/>
</dbReference>
<dbReference type="SFLD" id="SFLDF00302">
    <property type="entry name" value="anaerobic_magnesium-protoporph"/>
    <property type="match status" value="1"/>
</dbReference>
<dbReference type="CDD" id="cd17535">
    <property type="entry name" value="REC_NarL-like"/>
    <property type="match status" value="1"/>
</dbReference>
<dbReference type="SUPFAM" id="SSF102114">
    <property type="entry name" value="Radical SAM enzymes"/>
    <property type="match status" value="1"/>
</dbReference>
<proteinExistence type="predicted"/>
<dbReference type="EMBL" id="CP002198">
    <property type="protein sequence ID" value="ADN15924.1"/>
    <property type="molecule type" value="Genomic_DNA"/>
</dbReference>
<evidence type="ECO:0000256" key="4">
    <source>
        <dbReference type="ARBA" id="ARBA00022723"/>
    </source>
</evidence>
<dbReference type="Proteomes" id="UP000008206">
    <property type="component" value="Chromosome"/>
</dbReference>
<dbReference type="eggNOG" id="COG1032">
    <property type="taxonomic scope" value="Bacteria"/>
</dbReference>
<dbReference type="SMART" id="SM00729">
    <property type="entry name" value="Elp3"/>
    <property type="match status" value="1"/>
</dbReference>
<dbReference type="InterPro" id="IPR023404">
    <property type="entry name" value="rSAM_horseshoe"/>
</dbReference>
<evidence type="ECO:0000256" key="7">
    <source>
        <dbReference type="ARBA" id="ARBA00023125"/>
    </source>
</evidence>
<dbReference type="InterPro" id="IPR011006">
    <property type="entry name" value="CheY-like_superfamily"/>
</dbReference>
<dbReference type="SMART" id="SM00421">
    <property type="entry name" value="HTH_LUXR"/>
    <property type="match status" value="1"/>
</dbReference>
<dbReference type="SMART" id="SM00448">
    <property type="entry name" value="REC"/>
    <property type="match status" value="1"/>
</dbReference>